<dbReference type="EMBL" id="DSEC01000178">
    <property type="protein sequence ID" value="HER43319.1"/>
    <property type="molecule type" value="Genomic_DNA"/>
</dbReference>
<sequence>MASSNHHKIVGYYGFPRRGLLAAARERFGPDSELVDLDLALGAPDSGLLPAAGCRIIANIVDNALHLGDRLALVVAAVGEDKCDRGRHAAMILEELGFEVVESRFPPDEYESRPLPYSVGRGPLAERIDLIMKTVVDPAPPAGPPARCEPSHGFWGVPPNDFRILDLFPETTHIYGWTR</sequence>
<reference evidence="1" key="1">
    <citation type="journal article" date="2020" name="mSystems">
        <title>Genome- and Community-Level Interaction Insights into Carbon Utilization and Element Cycling Functions of Hydrothermarchaeota in Hydrothermal Sediment.</title>
        <authorList>
            <person name="Zhou Z."/>
            <person name="Liu Y."/>
            <person name="Xu W."/>
            <person name="Pan J."/>
            <person name="Luo Z.H."/>
            <person name="Li M."/>
        </authorList>
    </citation>
    <scope>NUCLEOTIDE SEQUENCE [LARGE SCALE GENOMIC DNA]</scope>
    <source>
        <strain evidence="1">SpSt-1233</strain>
    </source>
</reference>
<feature type="non-terminal residue" evidence="1">
    <location>
        <position position="179"/>
    </location>
</feature>
<proteinExistence type="predicted"/>
<comment type="caution">
    <text evidence="1">The sequence shown here is derived from an EMBL/GenBank/DDBJ whole genome shotgun (WGS) entry which is preliminary data.</text>
</comment>
<dbReference type="AlphaFoldDB" id="A0A7V2AU94"/>
<protein>
    <submittedName>
        <fullName evidence="1">Uncharacterized protein</fullName>
    </submittedName>
</protein>
<dbReference type="Proteomes" id="UP000886069">
    <property type="component" value="Unassembled WGS sequence"/>
</dbReference>
<gene>
    <name evidence="1" type="ORF">ENO08_02520</name>
</gene>
<evidence type="ECO:0000313" key="1">
    <source>
        <dbReference type="EMBL" id="HER43319.1"/>
    </source>
</evidence>
<accession>A0A7V2AU94</accession>
<organism evidence="1">
    <name type="scientific">Eiseniibacteriota bacterium</name>
    <dbReference type="NCBI Taxonomy" id="2212470"/>
    <lineage>
        <taxon>Bacteria</taxon>
        <taxon>Candidatus Eiseniibacteriota</taxon>
    </lineage>
</organism>
<name>A0A7V2AU94_UNCEI</name>